<dbReference type="KEGG" id="fwa:DCMF_23485"/>
<comment type="cofactor">
    <cofactor evidence="9">
        <name>Zn(2+)</name>
        <dbReference type="ChEBI" id="CHEBI:29105"/>
    </cofactor>
    <text evidence="9">Binds 1 zinc ion.</text>
</comment>
<feature type="binding site" evidence="9">
    <location>
        <position position="133"/>
    </location>
    <ligand>
        <name>Zn(2+)</name>
        <dbReference type="ChEBI" id="CHEBI:29105"/>
        <note>catalytic</note>
    </ligand>
</feature>
<evidence type="ECO:0000256" key="8">
    <source>
        <dbReference type="ARBA" id="ARBA00022833"/>
    </source>
</evidence>
<evidence type="ECO:0000313" key="11">
    <source>
        <dbReference type="Proteomes" id="UP000323521"/>
    </source>
</evidence>
<dbReference type="GO" id="GO:0008270">
    <property type="term" value="F:zinc ion binding"/>
    <property type="evidence" value="ECO:0007669"/>
    <property type="project" value="UniProtKB-UniRule"/>
</dbReference>
<evidence type="ECO:0000313" key="10">
    <source>
        <dbReference type="EMBL" id="ATW27318.1"/>
    </source>
</evidence>
<keyword evidence="4 9" id="KW-0540">Nuclease</keyword>
<reference evidence="10 11" key="1">
    <citation type="submission" date="2016-10" db="EMBL/GenBank/DDBJ databases">
        <title>Complete Genome Sequence of Peptococcaceae strain DCMF.</title>
        <authorList>
            <person name="Edwards R.J."/>
            <person name="Holland S.I."/>
            <person name="Deshpande N.P."/>
            <person name="Wong Y.K."/>
            <person name="Ertan H."/>
            <person name="Manefield M."/>
            <person name="Russell T.L."/>
            <person name="Lee M.J."/>
        </authorList>
    </citation>
    <scope>NUCLEOTIDE SEQUENCE [LARGE SCALE GENOMIC DNA]</scope>
    <source>
        <strain evidence="10 11">DCMF</strain>
    </source>
</reference>
<keyword evidence="8 9" id="KW-0862">Zinc</keyword>
<dbReference type="InterPro" id="IPR020549">
    <property type="entry name" value="YbeY_CS"/>
</dbReference>
<feature type="binding site" evidence="9">
    <location>
        <position position="143"/>
    </location>
    <ligand>
        <name>Zn(2+)</name>
        <dbReference type="ChEBI" id="CHEBI:29105"/>
        <note>catalytic</note>
    </ligand>
</feature>
<dbReference type="NCBIfam" id="TIGR00043">
    <property type="entry name" value="rRNA maturation RNase YbeY"/>
    <property type="match status" value="1"/>
</dbReference>
<evidence type="ECO:0000256" key="7">
    <source>
        <dbReference type="ARBA" id="ARBA00022801"/>
    </source>
</evidence>
<comment type="similarity">
    <text evidence="1 9">Belongs to the endoribonuclease YbeY family.</text>
</comment>
<dbReference type="EC" id="3.1.-.-" evidence="9"/>
<evidence type="ECO:0000256" key="1">
    <source>
        <dbReference type="ARBA" id="ARBA00010875"/>
    </source>
</evidence>
<dbReference type="PANTHER" id="PTHR46986">
    <property type="entry name" value="ENDORIBONUCLEASE YBEY, CHLOROPLASTIC"/>
    <property type="match status" value="1"/>
</dbReference>
<evidence type="ECO:0000256" key="3">
    <source>
        <dbReference type="ARBA" id="ARBA00022552"/>
    </source>
</evidence>
<organism evidence="10 11">
    <name type="scientific">Formimonas warabiya</name>
    <dbReference type="NCBI Taxonomy" id="1761012"/>
    <lineage>
        <taxon>Bacteria</taxon>
        <taxon>Bacillati</taxon>
        <taxon>Bacillota</taxon>
        <taxon>Clostridia</taxon>
        <taxon>Eubacteriales</taxon>
        <taxon>Peptococcaceae</taxon>
        <taxon>Candidatus Formimonas</taxon>
    </lineage>
</organism>
<evidence type="ECO:0000256" key="6">
    <source>
        <dbReference type="ARBA" id="ARBA00022759"/>
    </source>
</evidence>
<evidence type="ECO:0000256" key="5">
    <source>
        <dbReference type="ARBA" id="ARBA00022723"/>
    </source>
</evidence>
<dbReference type="PANTHER" id="PTHR46986:SF1">
    <property type="entry name" value="ENDORIBONUCLEASE YBEY, CHLOROPLASTIC"/>
    <property type="match status" value="1"/>
</dbReference>
<keyword evidence="3 9" id="KW-0698">rRNA processing</keyword>
<dbReference type="SUPFAM" id="SSF55486">
    <property type="entry name" value="Metalloproteases ('zincins'), catalytic domain"/>
    <property type="match status" value="1"/>
</dbReference>
<dbReference type="Gene3D" id="3.40.390.30">
    <property type="entry name" value="Metalloproteases ('zincins'), catalytic domain"/>
    <property type="match status" value="1"/>
</dbReference>
<dbReference type="InterPro" id="IPR002036">
    <property type="entry name" value="YbeY"/>
</dbReference>
<name>A0A3G1KXV8_FORW1</name>
<evidence type="ECO:0000256" key="2">
    <source>
        <dbReference type="ARBA" id="ARBA00022517"/>
    </source>
</evidence>
<keyword evidence="7 9" id="KW-0378">Hydrolase</keyword>
<dbReference type="InterPro" id="IPR023091">
    <property type="entry name" value="MetalPrtase_cat_dom_sf_prd"/>
</dbReference>
<feature type="binding site" evidence="9">
    <location>
        <position position="137"/>
    </location>
    <ligand>
        <name>Zn(2+)</name>
        <dbReference type="ChEBI" id="CHEBI:29105"/>
        <note>catalytic</note>
    </ligand>
</feature>
<keyword evidence="6 9" id="KW-0255">Endonuclease</keyword>
<keyword evidence="11" id="KW-1185">Reference proteome</keyword>
<gene>
    <name evidence="9" type="primary">ybeY</name>
    <name evidence="10" type="ORF">DCMF_23485</name>
</gene>
<keyword evidence="9" id="KW-0963">Cytoplasm</keyword>
<dbReference type="PROSITE" id="PS01306">
    <property type="entry name" value="UPF0054"/>
    <property type="match status" value="1"/>
</dbReference>
<proteinExistence type="inferred from homology"/>
<evidence type="ECO:0000256" key="9">
    <source>
        <dbReference type="HAMAP-Rule" id="MF_00009"/>
    </source>
</evidence>
<dbReference type="Proteomes" id="UP000323521">
    <property type="component" value="Chromosome"/>
</dbReference>
<comment type="subcellular location">
    <subcellularLocation>
        <location evidence="9">Cytoplasm</location>
    </subcellularLocation>
</comment>
<dbReference type="AlphaFoldDB" id="A0A3G1KXV8"/>
<protein>
    <recommendedName>
        <fullName evidence="9">Endoribonuclease YbeY</fullName>
        <ecNumber evidence="9">3.1.-.-</ecNumber>
    </recommendedName>
</protein>
<dbReference type="GO" id="GO:0006364">
    <property type="term" value="P:rRNA processing"/>
    <property type="evidence" value="ECO:0007669"/>
    <property type="project" value="UniProtKB-UniRule"/>
</dbReference>
<dbReference type="EMBL" id="CP017634">
    <property type="protein sequence ID" value="ATW27318.1"/>
    <property type="molecule type" value="Genomic_DNA"/>
</dbReference>
<comment type="function">
    <text evidence="9">Single strand-specific metallo-endoribonuclease involved in late-stage 70S ribosome quality control and in maturation of the 3' terminus of the 16S rRNA.</text>
</comment>
<dbReference type="HAMAP" id="MF_00009">
    <property type="entry name" value="Endoribonucl_YbeY"/>
    <property type="match status" value="1"/>
</dbReference>
<dbReference type="GO" id="GO:0005737">
    <property type="term" value="C:cytoplasm"/>
    <property type="evidence" value="ECO:0007669"/>
    <property type="project" value="UniProtKB-SubCell"/>
</dbReference>
<accession>A0A3G1KXV8</accession>
<keyword evidence="2 9" id="KW-0690">Ribosome biogenesis</keyword>
<dbReference type="GO" id="GO:0004521">
    <property type="term" value="F:RNA endonuclease activity"/>
    <property type="evidence" value="ECO:0007669"/>
    <property type="project" value="UniProtKB-UniRule"/>
</dbReference>
<dbReference type="Pfam" id="PF02130">
    <property type="entry name" value="YbeY"/>
    <property type="match status" value="1"/>
</dbReference>
<keyword evidence="5 9" id="KW-0479">Metal-binding</keyword>
<dbReference type="GO" id="GO:0004222">
    <property type="term" value="F:metalloendopeptidase activity"/>
    <property type="evidence" value="ECO:0007669"/>
    <property type="project" value="InterPro"/>
</dbReference>
<evidence type="ECO:0000256" key="4">
    <source>
        <dbReference type="ARBA" id="ARBA00022722"/>
    </source>
</evidence>
<sequence>MPKKWKGEKQRVELIIRNQQDKVIVTPETEELLNTLVCAVIREENLDMDPEVSILLVDDAEIQELNRSYRGMDRPTDVLSFAMNEEMEGAPEFISLEESNLLGDIVISLETAGRQAEEYGHSLERELGFLTVHGMLHLLGYDHGNEAETAEMRQKEEKILNQVGLER</sequence>